<comment type="caution">
    <text evidence="1">The sequence shown here is derived from an EMBL/GenBank/DDBJ whole genome shotgun (WGS) entry which is preliminary data.</text>
</comment>
<dbReference type="EMBL" id="MSCJ01000001">
    <property type="protein sequence ID" value="PQJ67148.1"/>
    <property type="molecule type" value="Genomic_DNA"/>
</dbReference>
<sequence>MQLLKVKQEYENQIHQCQLLENRKLKPINDPWLSSLPLERKKIILNELNNTALQRCVINKEKDFTYKLLDYTAKTGDKLFLNSWLIFQSALYGERDNLVLTEKEQKNINRLSEMPKYYYPFNMNSVS</sequence>
<organism evidence="1 2">
    <name type="scientific">Photobacterium angustum</name>
    <dbReference type="NCBI Taxonomy" id="661"/>
    <lineage>
        <taxon>Bacteria</taxon>
        <taxon>Pseudomonadati</taxon>
        <taxon>Pseudomonadota</taxon>
        <taxon>Gammaproteobacteria</taxon>
        <taxon>Vibrionales</taxon>
        <taxon>Vibrionaceae</taxon>
        <taxon>Photobacterium</taxon>
    </lineage>
</organism>
<proteinExistence type="predicted"/>
<name>A0A2S7VZ91_PHOAN</name>
<reference evidence="1 2" key="1">
    <citation type="submission" date="2016-12" db="EMBL/GenBank/DDBJ databases">
        <title>Diversity of luminous bacteria.</title>
        <authorList>
            <person name="Yoshizawa S."/>
            <person name="Kogure K."/>
        </authorList>
    </citation>
    <scope>NUCLEOTIDE SEQUENCE [LARGE SCALE GENOMIC DNA]</scope>
    <source>
        <strain evidence="1 2">LC1-200</strain>
    </source>
</reference>
<dbReference type="Proteomes" id="UP000238730">
    <property type="component" value="Unassembled WGS sequence"/>
</dbReference>
<evidence type="ECO:0000313" key="1">
    <source>
        <dbReference type="EMBL" id="PQJ67148.1"/>
    </source>
</evidence>
<gene>
    <name evidence="1" type="ORF">BTO08_06915</name>
</gene>
<accession>A0A2S7VZ91</accession>
<evidence type="ECO:0000313" key="2">
    <source>
        <dbReference type="Proteomes" id="UP000238730"/>
    </source>
</evidence>
<protein>
    <submittedName>
        <fullName evidence="1">Uncharacterized protein</fullName>
    </submittedName>
</protein>
<dbReference type="AlphaFoldDB" id="A0A2S7VZ91"/>
<dbReference type="OrthoDB" id="5824542at2"/>